<dbReference type="GO" id="GO:0032259">
    <property type="term" value="P:methylation"/>
    <property type="evidence" value="ECO:0007669"/>
    <property type="project" value="UniProtKB-KW"/>
</dbReference>
<accession>A0A6M3LG96</accession>
<organism evidence="1">
    <name type="scientific">viral metagenome</name>
    <dbReference type="NCBI Taxonomy" id="1070528"/>
    <lineage>
        <taxon>unclassified sequences</taxon>
        <taxon>metagenomes</taxon>
        <taxon>organismal metagenomes</taxon>
    </lineage>
</organism>
<protein>
    <submittedName>
        <fullName evidence="1">Putative methyltransferase</fullName>
    </submittedName>
</protein>
<proteinExistence type="predicted"/>
<dbReference type="AlphaFoldDB" id="A0A6M3LG96"/>
<gene>
    <name evidence="1" type="ORF">MM415B04219_0010</name>
</gene>
<evidence type="ECO:0000313" key="1">
    <source>
        <dbReference type="EMBL" id="QJA93443.1"/>
    </source>
</evidence>
<keyword evidence="1" id="KW-0808">Transferase</keyword>
<dbReference type="EMBL" id="MT143149">
    <property type="protein sequence ID" value="QJA93443.1"/>
    <property type="molecule type" value="Genomic_DNA"/>
</dbReference>
<dbReference type="GO" id="GO:0008168">
    <property type="term" value="F:methyltransferase activity"/>
    <property type="evidence" value="ECO:0007669"/>
    <property type="project" value="UniProtKB-KW"/>
</dbReference>
<sequence length="200" mass="22559">MKVLMAGEESQTVTIAFRRLGHEAYSCDILPCSGGHPAWHIQDDVLGWLCGFNNMPNAFSGGGYHYDWDMMLAFPPCTHLAVSGARWFKDKKSEQKQAIEFFMALVNAPIHRIAIENPIGVMSTVYRKPDQIVQPWMFGHPTTKATCLWLKNLPKLKHTNVVMPLFNDCHKMPPSPTRGKDRSRTLQGFANAMATQWGNL</sequence>
<name>A0A6M3LG96_9ZZZZ</name>
<keyword evidence="1" id="KW-0489">Methyltransferase</keyword>
<reference evidence="1" key="1">
    <citation type="submission" date="2020-03" db="EMBL/GenBank/DDBJ databases">
        <title>The deep terrestrial virosphere.</title>
        <authorList>
            <person name="Holmfeldt K."/>
            <person name="Nilsson E."/>
            <person name="Simone D."/>
            <person name="Lopez-Fernandez M."/>
            <person name="Wu X."/>
            <person name="de Brujin I."/>
            <person name="Lundin D."/>
            <person name="Andersson A."/>
            <person name="Bertilsson S."/>
            <person name="Dopson M."/>
        </authorList>
    </citation>
    <scope>NUCLEOTIDE SEQUENCE</scope>
    <source>
        <strain evidence="1">MM415B04219</strain>
    </source>
</reference>